<dbReference type="CDD" id="cd00077">
    <property type="entry name" value="HDc"/>
    <property type="match status" value="1"/>
</dbReference>
<evidence type="ECO:0000313" key="10">
    <source>
        <dbReference type="Proteomes" id="UP000649617"/>
    </source>
</evidence>
<proteinExistence type="inferred from homology"/>
<dbReference type="PANTHER" id="PTHR11347">
    <property type="entry name" value="CYCLIC NUCLEOTIDE PHOSPHODIESTERASE"/>
    <property type="match status" value="1"/>
</dbReference>
<accession>A0A812P266</accession>
<dbReference type="InterPro" id="IPR002073">
    <property type="entry name" value="PDEase_catalytic_dom"/>
</dbReference>
<organism evidence="9 10">
    <name type="scientific">Symbiodinium pilosum</name>
    <name type="common">Dinoflagellate</name>
    <dbReference type="NCBI Taxonomy" id="2952"/>
    <lineage>
        <taxon>Eukaryota</taxon>
        <taxon>Sar</taxon>
        <taxon>Alveolata</taxon>
        <taxon>Dinophyceae</taxon>
        <taxon>Suessiales</taxon>
        <taxon>Symbiodiniaceae</taxon>
        <taxon>Symbiodinium</taxon>
    </lineage>
</organism>
<feature type="binding site" evidence="5">
    <location>
        <position position="529"/>
    </location>
    <ligand>
        <name>Zn(2+)</name>
        <dbReference type="ChEBI" id="CHEBI:29105"/>
        <label>2</label>
    </ligand>
</feature>
<dbReference type="InterPro" id="IPR023088">
    <property type="entry name" value="PDEase"/>
</dbReference>
<keyword evidence="1 5" id="KW-0479">Metal-binding</keyword>
<dbReference type="AlphaFoldDB" id="A0A812P266"/>
<feature type="active site" description="Proton donor" evidence="3">
    <location>
        <position position="488"/>
    </location>
</feature>
<dbReference type="GO" id="GO:0007165">
    <property type="term" value="P:signal transduction"/>
    <property type="evidence" value="ECO:0007669"/>
    <property type="project" value="InterPro"/>
</dbReference>
<feature type="binding site" evidence="5">
    <location>
        <position position="529"/>
    </location>
    <ligand>
        <name>Zn(2+)</name>
        <dbReference type="ChEBI" id="CHEBI:29105"/>
        <label>1</label>
    </ligand>
</feature>
<dbReference type="InterPro" id="IPR036971">
    <property type="entry name" value="PDEase_catalytic_dom_sf"/>
</dbReference>
<evidence type="ECO:0000256" key="5">
    <source>
        <dbReference type="PIRSR" id="PIRSR623088-3"/>
    </source>
</evidence>
<feature type="binding site" evidence="4">
    <location>
        <position position="709"/>
    </location>
    <ligand>
        <name>AMP</name>
        <dbReference type="ChEBI" id="CHEBI:456215"/>
    </ligand>
</feature>
<evidence type="ECO:0000256" key="7">
    <source>
        <dbReference type="SAM" id="Phobius"/>
    </source>
</evidence>
<dbReference type="PROSITE" id="PS51845">
    <property type="entry name" value="PDEASE_I_2"/>
    <property type="match status" value="1"/>
</dbReference>
<reference evidence="9" key="1">
    <citation type="submission" date="2021-02" db="EMBL/GenBank/DDBJ databases">
        <authorList>
            <person name="Dougan E. K."/>
            <person name="Rhodes N."/>
            <person name="Thang M."/>
            <person name="Chan C."/>
        </authorList>
    </citation>
    <scope>NUCLEOTIDE SEQUENCE</scope>
</reference>
<feature type="binding site" evidence="5">
    <location>
        <position position="658"/>
    </location>
    <ligand>
        <name>Zn(2+)</name>
        <dbReference type="ChEBI" id="CHEBI:29105"/>
        <label>1</label>
    </ligand>
</feature>
<name>A0A812P266_SYMPI</name>
<gene>
    <name evidence="9" type="primary">dnc</name>
    <name evidence="9" type="ORF">SPIL2461_LOCUS7913</name>
</gene>
<dbReference type="Gene3D" id="1.10.1300.10">
    <property type="entry name" value="3'5'-cyclic nucleotide phosphodiesterase, catalytic domain"/>
    <property type="match status" value="1"/>
</dbReference>
<dbReference type="InterPro" id="IPR003607">
    <property type="entry name" value="HD/PDEase_dom"/>
</dbReference>
<dbReference type="Proteomes" id="UP000649617">
    <property type="component" value="Unassembled WGS sequence"/>
</dbReference>
<feature type="binding site" evidence="5">
    <location>
        <position position="528"/>
    </location>
    <ligand>
        <name>Zn(2+)</name>
        <dbReference type="ChEBI" id="CHEBI:29105"/>
        <label>1</label>
    </ligand>
</feature>
<dbReference type="GO" id="GO:0004114">
    <property type="term" value="F:3',5'-cyclic-nucleotide phosphodiesterase activity"/>
    <property type="evidence" value="ECO:0007669"/>
    <property type="project" value="InterPro"/>
</dbReference>
<keyword evidence="7" id="KW-1133">Transmembrane helix</keyword>
<feature type="binding site" evidence="4">
    <location>
        <position position="658"/>
    </location>
    <ligand>
        <name>AMP</name>
        <dbReference type="ChEBI" id="CHEBI:456215"/>
    </ligand>
</feature>
<evidence type="ECO:0000259" key="8">
    <source>
        <dbReference type="PROSITE" id="PS51845"/>
    </source>
</evidence>
<evidence type="ECO:0000256" key="2">
    <source>
        <dbReference type="ARBA" id="ARBA00022801"/>
    </source>
</evidence>
<dbReference type="SUPFAM" id="SSF109604">
    <property type="entry name" value="HD-domain/PDEase-like"/>
    <property type="match status" value="1"/>
</dbReference>
<feature type="binding site" evidence="4">
    <location>
        <begin position="488"/>
        <end position="492"/>
    </location>
    <ligand>
        <name>AMP</name>
        <dbReference type="ChEBI" id="CHEBI:456215"/>
    </ligand>
</feature>
<evidence type="ECO:0000256" key="1">
    <source>
        <dbReference type="ARBA" id="ARBA00022723"/>
    </source>
</evidence>
<protein>
    <recommendedName>
        <fullName evidence="6">Phosphodiesterase</fullName>
        <ecNumber evidence="6">3.1.4.-</ecNumber>
    </recommendedName>
</protein>
<comment type="caution">
    <text evidence="9">The sequence shown here is derived from an EMBL/GenBank/DDBJ whole genome shotgun (WGS) entry which is preliminary data.</text>
</comment>
<evidence type="ECO:0000256" key="3">
    <source>
        <dbReference type="PIRSR" id="PIRSR623088-1"/>
    </source>
</evidence>
<keyword evidence="2 6" id="KW-0378">Hydrolase</keyword>
<feature type="transmembrane region" description="Helical" evidence="7">
    <location>
        <begin position="47"/>
        <end position="69"/>
    </location>
</feature>
<evidence type="ECO:0000313" key="9">
    <source>
        <dbReference type="EMBL" id="CAE7337428.1"/>
    </source>
</evidence>
<feature type="domain" description="PDEase" evidence="8">
    <location>
        <begin position="391"/>
        <end position="756"/>
    </location>
</feature>
<comment type="cofactor">
    <cofactor evidence="6">
        <name>a divalent metal cation</name>
        <dbReference type="ChEBI" id="CHEBI:60240"/>
    </cofactor>
    <text evidence="6">Binds 2 divalent metal cations per subunit. Site 1 may preferentially bind zinc ions, while site 2 has a preference for magnesium and/or manganese ions.</text>
</comment>
<dbReference type="PRINTS" id="PR00387">
    <property type="entry name" value="PDIESTERASE1"/>
</dbReference>
<evidence type="ECO:0000256" key="6">
    <source>
        <dbReference type="RuleBase" id="RU363067"/>
    </source>
</evidence>
<dbReference type="Pfam" id="PF00233">
    <property type="entry name" value="PDEase_I"/>
    <property type="match status" value="1"/>
</dbReference>
<feature type="transmembrane region" description="Helical" evidence="7">
    <location>
        <begin position="282"/>
        <end position="301"/>
    </location>
</feature>
<evidence type="ECO:0000256" key="4">
    <source>
        <dbReference type="PIRSR" id="PIRSR623088-2"/>
    </source>
</evidence>
<dbReference type="OrthoDB" id="189220at2759"/>
<feature type="binding site" evidence="5">
    <location>
        <position position="492"/>
    </location>
    <ligand>
        <name>Zn(2+)</name>
        <dbReference type="ChEBI" id="CHEBI:29105"/>
        <label>1</label>
    </ligand>
</feature>
<feature type="transmembrane region" description="Helical" evidence="7">
    <location>
        <begin position="76"/>
        <end position="98"/>
    </location>
</feature>
<comment type="similarity">
    <text evidence="6">Belongs to the cyclic nucleotide phosphodiesterase family.</text>
</comment>
<dbReference type="InterPro" id="IPR023174">
    <property type="entry name" value="PDEase_CS"/>
</dbReference>
<dbReference type="EMBL" id="CAJNIZ010012725">
    <property type="protein sequence ID" value="CAE7337428.1"/>
    <property type="molecule type" value="Genomic_DNA"/>
</dbReference>
<keyword evidence="7" id="KW-0472">Membrane</keyword>
<sequence>MMASRASGRRFMKMLAVRWTLYICLTIALFGPGIVTLLDLPDDPTVIILDVVMCIIAFAFAMEMVGLLLTDDMYRFSFFFWMDLLGTLSMAFEISFLLGQYLNSNTVVLRTARTAKLGARIGRLIKLVKCVSMFYRSAAKTNRVEAKVLASKLVVLLSTRVSVIVIVMVMVVPLSAYPLYPTEDMSISLWPQQLEESYLRQQRDGLTGALQESIDHMVQFYSAVNYSPYLVQGFGSDQVLANKPSRTRNSLTVMLESCKVQRQEGCSVAVVFDFTGPNQMDALVEVCTILFIILLMAVTSFDLQNVVDRKLVKPLEGMLQHVRENAAHIFDRFAKQTEGTEGAELDDELQEQQGGSSEIELIQAILEKLARLASLAESSVKAYTSAELDAMNAENKAVLIDMLNVQVLQSGGQSRLGGKRTTKVDVQATWTQNWNLDVLESTLEEIHGYVHYIFFLSQFGLAAQYTAEDSFLLFAQTVEANYKDVPYHCFQHAVDVCFTVFRLQQITQAGKWTSELEQYTLLVAALSHDLGHFGRTNQFLVETKHELALRYNDKSPLENMHCAALFHLCQDPEKDVFAQASKEEQKEARKVCIATILHTDNVHHFDMVKDVSAVYEMESETCDIQAGHPEAFLPAYTDNVLTGKNKLMWLQLFLHFADVSNPLKPFHICRAWAWRVLDEFFQQGDEERKLGVPVGMLNDREKVNRPGSQHGFINFLVAPFVAASVRVFPTLHPLHTQMVKNVEEWRNLWIKDAKPSDEDIAKKDADVSRLKALDAELTTRNKAQGAVKMTPRVS</sequence>
<dbReference type="PROSITE" id="PS00126">
    <property type="entry name" value="PDEASE_I_1"/>
    <property type="match status" value="1"/>
</dbReference>
<keyword evidence="10" id="KW-1185">Reference proteome</keyword>
<feature type="transmembrane region" description="Helical" evidence="7">
    <location>
        <begin position="161"/>
        <end position="180"/>
    </location>
</feature>
<feature type="binding site" evidence="4">
    <location>
        <position position="529"/>
    </location>
    <ligand>
        <name>AMP</name>
        <dbReference type="ChEBI" id="CHEBI:456215"/>
    </ligand>
</feature>
<keyword evidence="7" id="KW-0812">Transmembrane</keyword>
<dbReference type="EC" id="3.1.4.-" evidence="6"/>
<dbReference type="GO" id="GO:0046872">
    <property type="term" value="F:metal ion binding"/>
    <property type="evidence" value="ECO:0007669"/>
    <property type="project" value="UniProtKB-KW"/>
</dbReference>